<dbReference type="Gene3D" id="3.80.10.10">
    <property type="entry name" value="Ribonuclease Inhibitor"/>
    <property type="match status" value="1"/>
</dbReference>
<name>A0A0E0BSQ7_9ORYZ</name>
<proteinExistence type="predicted"/>
<protein>
    <submittedName>
        <fullName evidence="2">Uncharacterized protein</fullName>
    </submittedName>
</protein>
<dbReference type="Proteomes" id="UP000026961">
    <property type="component" value="Chromosome 12"/>
</dbReference>
<dbReference type="Gramene" id="OGLUM12G13630.1">
    <property type="protein sequence ID" value="OGLUM12G13630.1"/>
    <property type="gene ID" value="OGLUM12G13630"/>
</dbReference>
<evidence type="ECO:0000256" key="1">
    <source>
        <dbReference type="SAM" id="MobiDB-lite"/>
    </source>
</evidence>
<dbReference type="EnsemblPlants" id="OGLUM12G13630.1">
    <property type="protein sequence ID" value="OGLUM12G13630.1"/>
    <property type="gene ID" value="OGLUM12G13630"/>
</dbReference>
<accession>A0A0E0BSQ7</accession>
<reference evidence="2" key="1">
    <citation type="submission" date="2015-04" db="UniProtKB">
        <authorList>
            <consortium name="EnsemblPlants"/>
        </authorList>
    </citation>
    <scope>IDENTIFICATION</scope>
</reference>
<keyword evidence="3" id="KW-1185">Reference proteome</keyword>
<reference evidence="2" key="2">
    <citation type="submission" date="2018-05" db="EMBL/GenBank/DDBJ databases">
        <title>OgluRS3 (Oryza glumaepatula Reference Sequence Version 3).</title>
        <authorList>
            <person name="Zhang J."/>
            <person name="Kudrna D."/>
            <person name="Lee S."/>
            <person name="Talag J."/>
            <person name="Welchert J."/>
            <person name="Wing R.A."/>
        </authorList>
    </citation>
    <scope>NUCLEOTIDE SEQUENCE [LARGE SCALE GENOMIC DNA]</scope>
</reference>
<sequence length="225" mass="24549">MTWVTKDRKCNLSSTILKNTYTTLEAFGSSEIRRGGGGQLQKFRCLLHAKLLGLGLSRVTPLQQVGKSTPKVPQLVIELQNRPQPQNQISGIPQLTKPLQVEAYLTLSHNNLSRSIPAEFAAVNFARIDLLRNQPTGDASPLFGRGKPAQAIDVSRNALEFELTGVELPEQVTTVVRGREPQHDLRRHPDAGGEAEQAASVQRPGRPRRRAATGRASSATPPRAA</sequence>
<organism evidence="2">
    <name type="scientific">Oryza glumipatula</name>
    <dbReference type="NCBI Taxonomy" id="40148"/>
    <lineage>
        <taxon>Eukaryota</taxon>
        <taxon>Viridiplantae</taxon>
        <taxon>Streptophyta</taxon>
        <taxon>Embryophyta</taxon>
        <taxon>Tracheophyta</taxon>
        <taxon>Spermatophyta</taxon>
        <taxon>Magnoliopsida</taxon>
        <taxon>Liliopsida</taxon>
        <taxon>Poales</taxon>
        <taxon>Poaceae</taxon>
        <taxon>BOP clade</taxon>
        <taxon>Oryzoideae</taxon>
        <taxon>Oryzeae</taxon>
        <taxon>Oryzinae</taxon>
        <taxon>Oryza</taxon>
    </lineage>
</organism>
<dbReference type="AlphaFoldDB" id="A0A0E0BSQ7"/>
<feature type="compositionally biased region" description="Low complexity" evidence="1">
    <location>
        <begin position="213"/>
        <end position="225"/>
    </location>
</feature>
<evidence type="ECO:0000313" key="3">
    <source>
        <dbReference type="Proteomes" id="UP000026961"/>
    </source>
</evidence>
<evidence type="ECO:0000313" key="2">
    <source>
        <dbReference type="EnsemblPlants" id="OGLUM12G13630.1"/>
    </source>
</evidence>
<dbReference type="STRING" id="40148.A0A0E0BSQ7"/>
<dbReference type="SUPFAM" id="SSF52058">
    <property type="entry name" value="L domain-like"/>
    <property type="match status" value="1"/>
</dbReference>
<feature type="region of interest" description="Disordered" evidence="1">
    <location>
        <begin position="178"/>
        <end position="225"/>
    </location>
</feature>
<dbReference type="HOGENOM" id="CLU_1231547_0_0_1"/>
<dbReference type="InterPro" id="IPR032675">
    <property type="entry name" value="LRR_dom_sf"/>
</dbReference>
<feature type="compositionally biased region" description="Basic and acidic residues" evidence="1">
    <location>
        <begin position="178"/>
        <end position="191"/>
    </location>
</feature>